<protein>
    <submittedName>
        <fullName evidence="2">Uncharacterized protein</fullName>
    </submittedName>
</protein>
<evidence type="ECO:0000313" key="2">
    <source>
        <dbReference type="EMBL" id="KAK5695328.1"/>
    </source>
</evidence>
<reference evidence="2" key="1">
    <citation type="submission" date="2023-08" db="EMBL/GenBank/DDBJ databases">
        <title>Black Yeasts Isolated from many extreme environments.</title>
        <authorList>
            <person name="Coleine C."/>
            <person name="Stajich J.E."/>
            <person name="Selbmann L."/>
        </authorList>
    </citation>
    <scope>NUCLEOTIDE SEQUENCE</scope>
    <source>
        <strain evidence="2">CCFEE 5810</strain>
    </source>
</reference>
<feature type="signal peptide" evidence="1">
    <location>
        <begin position="1"/>
        <end position="20"/>
    </location>
</feature>
<dbReference type="Proteomes" id="UP001310594">
    <property type="component" value="Unassembled WGS sequence"/>
</dbReference>
<feature type="chain" id="PRO_5042974667" evidence="1">
    <location>
        <begin position="21"/>
        <end position="99"/>
    </location>
</feature>
<organism evidence="2 3">
    <name type="scientific">Elasticomyces elasticus</name>
    <dbReference type="NCBI Taxonomy" id="574655"/>
    <lineage>
        <taxon>Eukaryota</taxon>
        <taxon>Fungi</taxon>
        <taxon>Dikarya</taxon>
        <taxon>Ascomycota</taxon>
        <taxon>Pezizomycotina</taxon>
        <taxon>Dothideomycetes</taxon>
        <taxon>Dothideomycetidae</taxon>
        <taxon>Mycosphaerellales</taxon>
        <taxon>Teratosphaeriaceae</taxon>
        <taxon>Elasticomyces</taxon>
    </lineage>
</organism>
<sequence length="99" mass="10409">MKSSLAATTILSAMFSMAAATINIGTVEYIDGATDNVAWVGGKSPCTFSVINGASSNPCGPHFETSNKESYYLGYCGTGSFALYNADGSYNHVSLLRVY</sequence>
<comment type="caution">
    <text evidence="2">The sequence shown here is derived from an EMBL/GenBank/DDBJ whole genome shotgun (WGS) entry which is preliminary data.</text>
</comment>
<evidence type="ECO:0000256" key="1">
    <source>
        <dbReference type="SAM" id="SignalP"/>
    </source>
</evidence>
<evidence type="ECO:0000313" key="3">
    <source>
        <dbReference type="Proteomes" id="UP001310594"/>
    </source>
</evidence>
<accession>A0AAN7ZS91</accession>
<keyword evidence="1" id="KW-0732">Signal</keyword>
<dbReference type="AlphaFoldDB" id="A0AAN7ZS91"/>
<proteinExistence type="predicted"/>
<dbReference type="EMBL" id="JAVRQU010000014">
    <property type="protein sequence ID" value="KAK5695328.1"/>
    <property type="molecule type" value="Genomic_DNA"/>
</dbReference>
<name>A0AAN7ZS91_9PEZI</name>
<gene>
    <name evidence="2" type="ORF">LTR97_008834</name>
</gene>